<sequence length="66" mass="7717">MLDMERYINRHVTLDVIVSNKTYKISGKIVEVNANITKLAIYKHRRLTNRYIPNEDIVGIEDTTIL</sequence>
<proteinExistence type="predicted"/>
<accession>J9PRS1</accession>
<reference evidence="1 2" key="1">
    <citation type="submission" date="2011-09" db="EMBL/GenBank/DDBJ databases">
        <title>Complete Genome Sequence of Bacillus cereus Bacteriophage B5S.</title>
        <authorList>
            <person name="Lee J.-H."/>
            <person name="Shin H."/>
            <person name="Son B."/>
            <person name="Ryu S."/>
        </authorList>
    </citation>
    <scope>NUCLEOTIDE SEQUENCE [LARGE SCALE GENOMIC DNA]</scope>
</reference>
<dbReference type="Proteomes" id="UP000006291">
    <property type="component" value="Segment"/>
</dbReference>
<evidence type="ECO:0000313" key="1">
    <source>
        <dbReference type="EMBL" id="AEW47295.1"/>
    </source>
</evidence>
<evidence type="ECO:0000313" key="2">
    <source>
        <dbReference type="Proteomes" id="UP000006291"/>
    </source>
</evidence>
<protein>
    <submittedName>
        <fullName evidence="1">Uncharacterized protein</fullName>
    </submittedName>
</protein>
<organism evidence="1 2">
    <name type="scientific">Bacillus phage B5S</name>
    <dbReference type="NCBI Taxonomy" id="1126949"/>
    <lineage>
        <taxon>Viruses</taxon>
        <taxon>Duplodnaviria</taxon>
        <taxon>Heunggongvirae</taxon>
        <taxon>Uroviricota</taxon>
        <taxon>Caudoviricetes</taxon>
        <taxon>Herelleviridae</taxon>
        <taxon>Bastillevirinae</taxon>
        <taxon>Bequatrovirus</taxon>
        <taxon>Bequatrovirus B4</taxon>
    </lineage>
</organism>
<gene>
    <name evidence="1" type="ORF">B5S_0061</name>
</gene>
<name>J9PRS1_9CAUD</name>
<dbReference type="EMBL" id="JN797796">
    <property type="protein sequence ID" value="AEW47295.1"/>
    <property type="molecule type" value="Genomic_DNA"/>
</dbReference>